<protein>
    <submittedName>
        <fullName evidence="3">DUF2933 domain-containing protein</fullName>
    </submittedName>
</protein>
<keyword evidence="2" id="KW-0812">Transmembrane</keyword>
<dbReference type="Proteomes" id="UP000216339">
    <property type="component" value="Unassembled WGS sequence"/>
</dbReference>
<accession>A0A271ITV7</accession>
<evidence type="ECO:0000313" key="3">
    <source>
        <dbReference type="EMBL" id="PAP74642.1"/>
    </source>
</evidence>
<feature type="compositionally biased region" description="Basic residues" evidence="1">
    <location>
        <begin position="28"/>
        <end position="37"/>
    </location>
</feature>
<proteinExistence type="predicted"/>
<feature type="region of interest" description="Disordered" evidence="1">
    <location>
        <begin position="28"/>
        <end position="62"/>
    </location>
</feature>
<sequence length="62" mass="6757">MDWLAENWFFVLLFVAFIAMHLFGHGHGGHGHGGHGGHGRDRPGPPPEDSPRAIGETARHAH</sequence>
<dbReference type="EMBL" id="MQWD01000005">
    <property type="protein sequence ID" value="PAP74642.1"/>
    <property type="molecule type" value="Genomic_DNA"/>
</dbReference>
<reference evidence="3 4" key="1">
    <citation type="submission" date="2016-11" db="EMBL/GenBank/DDBJ databases">
        <title>Study of marine rhodopsin-containing bacteria.</title>
        <authorList>
            <person name="Yoshizawa S."/>
            <person name="Kumagai Y."/>
            <person name="Kogure K."/>
        </authorList>
    </citation>
    <scope>NUCLEOTIDE SEQUENCE [LARGE SCALE GENOMIC DNA]</scope>
    <source>
        <strain evidence="3 4">SAORIC-28</strain>
    </source>
</reference>
<evidence type="ECO:0000256" key="1">
    <source>
        <dbReference type="SAM" id="MobiDB-lite"/>
    </source>
</evidence>
<keyword evidence="2" id="KW-0472">Membrane</keyword>
<dbReference type="AlphaFoldDB" id="A0A271ITV7"/>
<name>A0A271ITV7_9BACT</name>
<organism evidence="3 4">
    <name type="scientific">Rubrivirga marina</name>
    <dbReference type="NCBI Taxonomy" id="1196024"/>
    <lineage>
        <taxon>Bacteria</taxon>
        <taxon>Pseudomonadati</taxon>
        <taxon>Rhodothermota</taxon>
        <taxon>Rhodothermia</taxon>
        <taxon>Rhodothermales</taxon>
        <taxon>Rubricoccaceae</taxon>
        <taxon>Rubrivirga</taxon>
    </lineage>
</organism>
<evidence type="ECO:0000256" key="2">
    <source>
        <dbReference type="SAM" id="Phobius"/>
    </source>
</evidence>
<feature type="transmembrane region" description="Helical" evidence="2">
    <location>
        <begin position="6"/>
        <end position="23"/>
    </location>
</feature>
<gene>
    <name evidence="3" type="ORF">BSZ37_20940</name>
</gene>
<comment type="caution">
    <text evidence="3">The sequence shown here is derived from an EMBL/GenBank/DDBJ whole genome shotgun (WGS) entry which is preliminary data.</text>
</comment>
<keyword evidence="2" id="KW-1133">Transmembrane helix</keyword>
<evidence type="ECO:0000313" key="4">
    <source>
        <dbReference type="Proteomes" id="UP000216339"/>
    </source>
</evidence>
<keyword evidence="4" id="KW-1185">Reference proteome</keyword>